<gene>
    <name evidence="1" type="ORF">RPERSI_LOCUS21170</name>
</gene>
<sequence>QYHDLYHNFLSMTASTRSINDKSPTRSSKFFAGSQSSDENSSDDASKRKDETTEEEYTSEDEILLSSRGFIETPGSLDDSSLKVGSLVFNEIDEFDDTDQPLDVNASFLNPLQVTTHRSSHDYDILESKRRQ</sequence>
<organism evidence="1 2">
    <name type="scientific">Racocetra persica</name>
    <dbReference type="NCBI Taxonomy" id="160502"/>
    <lineage>
        <taxon>Eukaryota</taxon>
        <taxon>Fungi</taxon>
        <taxon>Fungi incertae sedis</taxon>
        <taxon>Mucoromycota</taxon>
        <taxon>Glomeromycotina</taxon>
        <taxon>Glomeromycetes</taxon>
        <taxon>Diversisporales</taxon>
        <taxon>Gigasporaceae</taxon>
        <taxon>Racocetra</taxon>
    </lineage>
</organism>
<accession>A0ACA9RMX4</accession>
<dbReference type="Proteomes" id="UP000789920">
    <property type="component" value="Unassembled WGS sequence"/>
</dbReference>
<keyword evidence="2" id="KW-1185">Reference proteome</keyword>
<evidence type="ECO:0000313" key="2">
    <source>
        <dbReference type="Proteomes" id="UP000789920"/>
    </source>
</evidence>
<proteinExistence type="predicted"/>
<name>A0ACA9RMX4_9GLOM</name>
<comment type="caution">
    <text evidence="1">The sequence shown here is derived from an EMBL/GenBank/DDBJ whole genome shotgun (WGS) entry which is preliminary data.</text>
</comment>
<feature type="non-terminal residue" evidence="1">
    <location>
        <position position="132"/>
    </location>
</feature>
<protein>
    <submittedName>
        <fullName evidence="1">22573_t:CDS:1</fullName>
    </submittedName>
</protein>
<evidence type="ECO:0000313" key="1">
    <source>
        <dbReference type="EMBL" id="CAG8801724.1"/>
    </source>
</evidence>
<feature type="non-terminal residue" evidence="1">
    <location>
        <position position="1"/>
    </location>
</feature>
<dbReference type="EMBL" id="CAJVQC010061406">
    <property type="protein sequence ID" value="CAG8801724.1"/>
    <property type="molecule type" value="Genomic_DNA"/>
</dbReference>
<reference evidence="1" key="1">
    <citation type="submission" date="2021-06" db="EMBL/GenBank/DDBJ databases">
        <authorList>
            <person name="Kallberg Y."/>
            <person name="Tangrot J."/>
            <person name="Rosling A."/>
        </authorList>
    </citation>
    <scope>NUCLEOTIDE SEQUENCE</scope>
    <source>
        <strain evidence="1">MA461A</strain>
    </source>
</reference>